<dbReference type="WBParaSite" id="ASIM_0002041001-mRNA-1">
    <property type="protein sequence ID" value="ASIM_0002041001-mRNA-1"/>
    <property type="gene ID" value="ASIM_0002041001"/>
</dbReference>
<dbReference type="EMBL" id="UYRR01037981">
    <property type="protein sequence ID" value="VDK72217.1"/>
    <property type="molecule type" value="Genomic_DNA"/>
</dbReference>
<reference evidence="1 2" key="2">
    <citation type="submission" date="2018-11" db="EMBL/GenBank/DDBJ databases">
        <authorList>
            <consortium name="Pathogen Informatics"/>
        </authorList>
    </citation>
    <scope>NUCLEOTIDE SEQUENCE [LARGE SCALE GENOMIC DNA]</scope>
</reference>
<dbReference type="AlphaFoldDB" id="A0A0M3KHE5"/>
<gene>
    <name evidence="1" type="ORF">ASIM_LOCUS19794</name>
</gene>
<accession>A0A0M3KHE5</accession>
<protein>
    <submittedName>
        <fullName evidence="3">DOMON domain-containing protein</fullName>
    </submittedName>
</protein>
<keyword evidence="2" id="KW-1185">Reference proteome</keyword>
<proteinExistence type="predicted"/>
<reference evidence="3" key="1">
    <citation type="submission" date="2017-02" db="UniProtKB">
        <authorList>
            <consortium name="WormBaseParasite"/>
        </authorList>
    </citation>
    <scope>IDENTIFICATION</scope>
</reference>
<evidence type="ECO:0000313" key="3">
    <source>
        <dbReference type="WBParaSite" id="ASIM_0002041001-mRNA-1"/>
    </source>
</evidence>
<dbReference type="Proteomes" id="UP000267096">
    <property type="component" value="Unassembled WGS sequence"/>
</dbReference>
<evidence type="ECO:0000313" key="2">
    <source>
        <dbReference type="Proteomes" id="UP000267096"/>
    </source>
</evidence>
<sequence length="87" mass="9973">MVGLCEDDEVEIDEKTENTMAMQLRDGPMTSKRRKSMMMNEEWKTSECGMLFDVKAPLDSGYALGWVLDCSKMDESRMTVMVVVHGW</sequence>
<organism evidence="3">
    <name type="scientific">Anisakis simplex</name>
    <name type="common">Herring worm</name>
    <dbReference type="NCBI Taxonomy" id="6269"/>
    <lineage>
        <taxon>Eukaryota</taxon>
        <taxon>Metazoa</taxon>
        <taxon>Ecdysozoa</taxon>
        <taxon>Nematoda</taxon>
        <taxon>Chromadorea</taxon>
        <taxon>Rhabditida</taxon>
        <taxon>Spirurina</taxon>
        <taxon>Ascaridomorpha</taxon>
        <taxon>Ascaridoidea</taxon>
        <taxon>Anisakidae</taxon>
        <taxon>Anisakis</taxon>
        <taxon>Anisakis simplex complex</taxon>
    </lineage>
</organism>
<evidence type="ECO:0000313" key="1">
    <source>
        <dbReference type="EMBL" id="VDK72217.1"/>
    </source>
</evidence>
<name>A0A0M3KHE5_ANISI</name>